<evidence type="ECO:0000313" key="2">
    <source>
        <dbReference type="Proteomes" id="UP000011081"/>
    </source>
</evidence>
<keyword evidence="2" id="KW-1185">Reference proteome</keyword>
<dbReference type="Proteomes" id="UP000011081">
    <property type="component" value="Unassembled WGS sequence"/>
</dbReference>
<proteinExistence type="predicted"/>
<organism evidence="1 2">
    <name type="scientific">Vavraia culicis (isolate floridensis)</name>
    <name type="common">Microsporidian parasite</name>
    <dbReference type="NCBI Taxonomy" id="948595"/>
    <lineage>
        <taxon>Eukaryota</taxon>
        <taxon>Fungi</taxon>
        <taxon>Fungi incertae sedis</taxon>
        <taxon>Microsporidia</taxon>
        <taxon>Pleistophoridae</taxon>
        <taxon>Vavraia</taxon>
    </lineage>
</organism>
<accession>L2GV02</accession>
<dbReference type="HOGENOM" id="CLU_2265744_0_0_1"/>
<dbReference type="EMBL" id="GL877417">
    <property type="protein sequence ID" value="ELA47491.1"/>
    <property type="molecule type" value="Genomic_DNA"/>
</dbReference>
<dbReference type="RefSeq" id="XP_008074043.1">
    <property type="nucleotide sequence ID" value="XM_008075852.1"/>
</dbReference>
<dbReference type="AlphaFoldDB" id="L2GV02"/>
<reference evidence="2" key="1">
    <citation type="submission" date="2011-03" db="EMBL/GenBank/DDBJ databases">
        <title>The genome sequence of Vavraia culicis strain floridensis.</title>
        <authorList>
            <consortium name="The Broad Institute Genome Sequencing Platform"/>
            <person name="Cuomo C."/>
            <person name="Becnel J."/>
            <person name="Sanscrainte N."/>
            <person name="Young S.K."/>
            <person name="Zeng Q."/>
            <person name="Gargeya S."/>
            <person name="Fitzgerald M."/>
            <person name="Haas B."/>
            <person name="Abouelleil A."/>
            <person name="Alvarado L."/>
            <person name="Arachchi H.M."/>
            <person name="Berlin A."/>
            <person name="Chapman S.B."/>
            <person name="Gearin G."/>
            <person name="Goldberg J."/>
            <person name="Griggs A."/>
            <person name="Gujja S."/>
            <person name="Hansen M."/>
            <person name="Heiman D."/>
            <person name="Howarth C."/>
            <person name="Larimer J."/>
            <person name="Lui A."/>
            <person name="MacDonald P.J.P."/>
            <person name="McCowen C."/>
            <person name="Montmayeur A."/>
            <person name="Murphy C."/>
            <person name="Neiman D."/>
            <person name="Pearson M."/>
            <person name="Priest M."/>
            <person name="Roberts A."/>
            <person name="Saif S."/>
            <person name="Shea T."/>
            <person name="Sisk P."/>
            <person name="Stolte C."/>
            <person name="Sykes S."/>
            <person name="Wortman J."/>
            <person name="Nusbaum C."/>
            <person name="Birren B."/>
        </authorList>
    </citation>
    <scope>NUCLEOTIDE SEQUENCE [LARGE SCALE GENOMIC DNA]</scope>
    <source>
        <strain evidence="2">floridensis</strain>
    </source>
</reference>
<evidence type="ECO:0000313" key="1">
    <source>
        <dbReference type="EMBL" id="ELA47491.1"/>
    </source>
</evidence>
<dbReference type="VEuPathDB" id="MicrosporidiaDB:VCUG_01023"/>
<protein>
    <submittedName>
        <fullName evidence="1">Uncharacterized protein</fullName>
    </submittedName>
</protein>
<gene>
    <name evidence="1" type="ORF">VCUG_01023</name>
</gene>
<sequence>MTRTSGTTTIKYLSFYSVHASHESIFCVLFRTMPVCTRILQLVGVCQSSKFKFSSSTETVPSMLVQGTKSCSFPVLEMTVIAVTQKQPIDTNIATQRSLISHT</sequence>
<name>L2GV02_VAVCU</name>
<dbReference type="GeneID" id="19878905"/>
<dbReference type="InParanoid" id="L2GV02"/>
<dbReference type="OrthoDB" id="20018at2759"/>